<reference evidence="2" key="2">
    <citation type="journal article" date="2021" name="Genome Biol. Evol.">
        <title>Developing a high-quality reference genome for a parasitic bivalve with doubly uniparental inheritance (Bivalvia: Unionida).</title>
        <authorList>
            <person name="Smith C.H."/>
        </authorList>
    </citation>
    <scope>NUCLEOTIDE SEQUENCE</scope>
    <source>
        <strain evidence="2">CHS0354</strain>
        <tissue evidence="2">Mantle</tissue>
    </source>
</reference>
<dbReference type="Proteomes" id="UP001195483">
    <property type="component" value="Unassembled WGS sequence"/>
</dbReference>
<evidence type="ECO:0000313" key="2">
    <source>
        <dbReference type="EMBL" id="KAK3596900.1"/>
    </source>
</evidence>
<gene>
    <name evidence="2" type="ORF">CHS0354_031677</name>
</gene>
<feature type="compositionally biased region" description="Polar residues" evidence="1">
    <location>
        <begin position="236"/>
        <end position="261"/>
    </location>
</feature>
<reference evidence="2" key="1">
    <citation type="journal article" date="2021" name="Genome Biol. Evol.">
        <title>A High-Quality Reference Genome for a Parasitic Bivalve with Doubly Uniparental Inheritance (Bivalvia: Unionida).</title>
        <authorList>
            <person name="Smith C.H."/>
        </authorList>
    </citation>
    <scope>NUCLEOTIDE SEQUENCE</scope>
    <source>
        <strain evidence="2">CHS0354</strain>
    </source>
</reference>
<comment type="caution">
    <text evidence="2">The sequence shown here is derived from an EMBL/GenBank/DDBJ whole genome shotgun (WGS) entry which is preliminary data.</text>
</comment>
<feature type="region of interest" description="Disordered" evidence="1">
    <location>
        <begin position="324"/>
        <end position="344"/>
    </location>
</feature>
<dbReference type="AlphaFoldDB" id="A0AAE0SRP9"/>
<feature type="compositionally biased region" description="Polar residues" evidence="1">
    <location>
        <begin position="52"/>
        <end position="85"/>
    </location>
</feature>
<name>A0AAE0SRP9_9BIVA</name>
<protein>
    <submittedName>
        <fullName evidence="2">Uncharacterized protein</fullName>
    </submittedName>
</protein>
<evidence type="ECO:0000256" key="1">
    <source>
        <dbReference type="SAM" id="MobiDB-lite"/>
    </source>
</evidence>
<proteinExistence type="predicted"/>
<accession>A0AAE0SRP9</accession>
<reference evidence="2" key="3">
    <citation type="submission" date="2023-05" db="EMBL/GenBank/DDBJ databases">
        <authorList>
            <person name="Smith C.H."/>
        </authorList>
    </citation>
    <scope>NUCLEOTIDE SEQUENCE</scope>
    <source>
        <strain evidence="2">CHS0354</strain>
        <tissue evidence="2">Mantle</tissue>
    </source>
</reference>
<evidence type="ECO:0000313" key="3">
    <source>
        <dbReference type="Proteomes" id="UP001195483"/>
    </source>
</evidence>
<organism evidence="2 3">
    <name type="scientific">Potamilus streckersoni</name>
    <dbReference type="NCBI Taxonomy" id="2493646"/>
    <lineage>
        <taxon>Eukaryota</taxon>
        <taxon>Metazoa</taxon>
        <taxon>Spiralia</taxon>
        <taxon>Lophotrochozoa</taxon>
        <taxon>Mollusca</taxon>
        <taxon>Bivalvia</taxon>
        <taxon>Autobranchia</taxon>
        <taxon>Heteroconchia</taxon>
        <taxon>Palaeoheterodonta</taxon>
        <taxon>Unionida</taxon>
        <taxon>Unionoidea</taxon>
        <taxon>Unionidae</taxon>
        <taxon>Ambleminae</taxon>
        <taxon>Lampsilini</taxon>
        <taxon>Potamilus</taxon>
    </lineage>
</organism>
<sequence>MTYERQIKATKGFKINFEPSTCPTTSTTTITTTRSFKHIYAVTDFTKDKQEANQTTPKHGTNSTTLTQKLPQHPTTDHTVTTGEATPTISTMYLTQDRGKHIGRCLTTAALPQQPNETEQYDHNKNNLAHSDNRGGNPHNIHHNVHQIKNIDNSHQLLKSTTVKNQGPPDYTVRKKYHKYYKLYATNTIKKPNNQTQTNISQEKEPTTFLDYEDHPTTSKGKRLLKGQARTKRTKASTPDLQFNTKPTSSSFKQRTNTTTAQHKHKPKKEIDHHHTAPNKHKKLKNKEIIKLKSMPSQTAQVHNTYTLILHTDASPRVKINKSPALNTITPNNRQPTGYTNTNF</sequence>
<dbReference type="EMBL" id="JAEAOA010001892">
    <property type="protein sequence ID" value="KAK3596900.1"/>
    <property type="molecule type" value="Genomic_DNA"/>
</dbReference>
<feature type="region of interest" description="Disordered" evidence="1">
    <location>
        <begin position="210"/>
        <end position="283"/>
    </location>
</feature>
<feature type="region of interest" description="Disordered" evidence="1">
    <location>
        <begin position="48"/>
        <end position="85"/>
    </location>
</feature>
<keyword evidence="3" id="KW-1185">Reference proteome</keyword>
<feature type="compositionally biased region" description="Basic residues" evidence="1">
    <location>
        <begin position="220"/>
        <end position="235"/>
    </location>
</feature>